<dbReference type="EMBL" id="JAUCMV010000003">
    <property type="protein sequence ID" value="KAK0414277.1"/>
    <property type="molecule type" value="Genomic_DNA"/>
</dbReference>
<dbReference type="GO" id="GO:0051959">
    <property type="term" value="F:dynein light intermediate chain binding"/>
    <property type="evidence" value="ECO:0007669"/>
    <property type="project" value="TreeGrafter"/>
</dbReference>
<reference evidence="7" key="1">
    <citation type="submission" date="2023-06" db="EMBL/GenBank/DDBJ databases">
        <title>Genomic analysis of the entomopathogenic nematode Steinernema hermaphroditum.</title>
        <authorList>
            <person name="Schwarz E.M."/>
            <person name="Heppert J.K."/>
            <person name="Baniya A."/>
            <person name="Schwartz H.T."/>
            <person name="Tan C.-H."/>
            <person name="Antoshechkin I."/>
            <person name="Sternberg P.W."/>
            <person name="Goodrich-Blair H."/>
            <person name="Dillman A.R."/>
        </authorList>
    </citation>
    <scope>NUCLEOTIDE SEQUENCE</scope>
    <source>
        <strain evidence="7">PS9179</strain>
        <tissue evidence="7">Whole animal</tissue>
    </source>
</reference>
<dbReference type="PANTHER" id="PTHR18947:SF28">
    <property type="entry name" value="GIRDIN, ISOFORM A"/>
    <property type="match status" value="1"/>
</dbReference>
<dbReference type="Proteomes" id="UP001175271">
    <property type="component" value="Unassembled WGS sequence"/>
</dbReference>
<feature type="region of interest" description="Disordered" evidence="5">
    <location>
        <begin position="1418"/>
        <end position="1445"/>
    </location>
</feature>
<dbReference type="SUPFAM" id="SSF116907">
    <property type="entry name" value="Hook domain"/>
    <property type="match status" value="1"/>
</dbReference>
<name>A0AA39HY82_9BILA</name>
<feature type="domain" description="HOOK N-terminal" evidence="6">
    <location>
        <begin position="40"/>
        <end position="170"/>
    </location>
</feature>
<dbReference type="Gene3D" id="1.10.418.10">
    <property type="entry name" value="Calponin-like domain"/>
    <property type="match status" value="1"/>
</dbReference>
<feature type="coiled-coil region" evidence="4">
    <location>
        <begin position="615"/>
        <end position="740"/>
    </location>
</feature>
<keyword evidence="2" id="KW-0963">Cytoplasm</keyword>
<dbReference type="CDD" id="cd22223">
    <property type="entry name" value="HkD_HkRP"/>
    <property type="match status" value="1"/>
</dbReference>
<evidence type="ECO:0000313" key="7">
    <source>
        <dbReference type="EMBL" id="KAK0414277.1"/>
    </source>
</evidence>
<keyword evidence="8" id="KW-1185">Reference proteome</keyword>
<proteinExistence type="predicted"/>
<evidence type="ECO:0000259" key="6">
    <source>
        <dbReference type="Pfam" id="PF19047"/>
    </source>
</evidence>
<gene>
    <name evidence="7" type="ORF">QR680_007242</name>
</gene>
<dbReference type="GO" id="GO:0031122">
    <property type="term" value="P:cytoplasmic microtubule organization"/>
    <property type="evidence" value="ECO:0007669"/>
    <property type="project" value="TreeGrafter"/>
</dbReference>
<evidence type="ECO:0000313" key="8">
    <source>
        <dbReference type="Proteomes" id="UP001175271"/>
    </source>
</evidence>
<dbReference type="GO" id="GO:0030705">
    <property type="term" value="P:cytoskeleton-dependent intracellular transport"/>
    <property type="evidence" value="ECO:0007669"/>
    <property type="project" value="InterPro"/>
</dbReference>
<keyword evidence="3 4" id="KW-0175">Coiled coil</keyword>
<feature type="region of interest" description="Disordered" evidence="5">
    <location>
        <begin position="443"/>
        <end position="464"/>
    </location>
</feature>
<dbReference type="Pfam" id="PF19047">
    <property type="entry name" value="HOOK_N"/>
    <property type="match status" value="1"/>
</dbReference>
<feature type="coiled-coil region" evidence="4">
    <location>
        <begin position="478"/>
        <end position="574"/>
    </location>
</feature>
<feature type="compositionally biased region" description="Polar residues" evidence="5">
    <location>
        <begin position="1359"/>
        <end position="1381"/>
    </location>
</feature>
<evidence type="ECO:0000256" key="4">
    <source>
        <dbReference type="SAM" id="Coils"/>
    </source>
</evidence>
<dbReference type="InterPro" id="IPR036872">
    <property type="entry name" value="CH_dom_sf"/>
</dbReference>
<sequence length="1455" mass="166608">MEEDEFWSGPLGRWVVDCAASGVGSIVPQHQWRRAERVNATVEYAELCDGFVLNLIYFVIDPASVNPVLVNEITTSNFQIDHAARFRLFTLLLHNLHRFYRNRLNRLIVMTLPDVFSIVRNPTPDGSGHELNKVLLLLLGCAVQSDQKEVFINRIKSMSLETQTALVDEIKKITDREDIAVNIEALGLDCDDARTTHVVLDHLERVMKERDPYVALEVQNGHESDEATSTTGSSSINDGDLMNPRKLHDFRYDIRTPSPTTLERHANVELASIKAQVRKLRNELEEKDDQLIAREDEVKEKTEEVLRLQQERLGLVKDARDVKYLRDENECMKHEVEKLSRIVADHDKCQKKLSDLEFYENRVQSLTADNDTMNESCRLLEMQLAECQQRLQTNVDYETKMIESQDIVKELQTELSQERRRIEDLLLENGHLTHQLKSYSEKNGDLERKVNGLDSSTPRERASGSLLDEMEDCNRSHILELELENRKLKAKLDTSNASVTDSEELGALRANLLKTEIRLSEAQSENEKMVRQVERMRKEASESAMQSKIFEDALMKMREDRDVCMQNLQEARKNFALFQSDMSSQMNEDFSKRTIELEALLAARKEELIIVTEHKQKAENQLDRLCMEHRESKVELEKLLEEATKTEATLAGAERARKSLEKERSVLKEKLEKLEEELEEVKLSNMNSENLSRRLENAEKIMIERNDRISDLDADNRTLKQQLELEARKTNRLREDLISEKSKYGDLVARLRSVCAAIKSQGPRAVADEAREHLTDLEDDVKLVEVIDDVIMGALNAARREADALRIQQQTQIQELNDLRRDIVNLRREDNEALNESGDRVRELSMENKNVKEQVAILQERLRKLQVEEQAKGADLAAAKREINELLQEIANSTKYTDELARTQVTLGNLQHETELMRQDNEEIQKSLEVTIRELEETKKNLIVEKELREALLVDHDRLENIHHVLTSDYDRAKFENSKLKEALREMKSASSKSSFWEKDRQRLEEMLRAERDRFQDDMDRIQADSARVKRDNHDLRAELDSIHNSYQSMQDELRKLRLMEVSLKSTIANKDNVIEELRRTIAKKDAEIQALHQQLEMQRKAANEESQKYLRQIEMLLMQNQDLMNRTLTDKDSHHAAQKELQEKLVSVQRHKEKLEEKIMDQYKAMDSRRIQKEKPTLVKRAARALLPKSPARKSIRDGVNGSTTEDSSGYSADEATTTSISNHVSRRDNDLHLVPTCSSSDVDRTSPELDGPIGDLPVHFKTHSLSSEGSGSIYASVSALRQRNGVFGGSMRIPPRRQPIINTIDEDLLSLGSTRSTSALSRSGRPPPPAYPTSQKPPKPPQSLSRAAPPPYPGVNGLSSRCETPSMPSDFSPQDTSTPKADRGYSRAMKIAAEGERRDFVREKDERNEKAMSLYENVENGSANPISPNSTLNSGGENASHNGSTVWYEYGCV</sequence>
<accession>A0AA39HY82</accession>
<organism evidence="7 8">
    <name type="scientific">Steinernema hermaphroditum</name>
    <dbReference type="NCBI Taxonomy" id="289476"/>
    <lineage>
        <taxon>Eukaryota</taxon>
        <taxon>Metazoa</taxon>
        <taxon>Ecdysozoa</taxon>
        <taxon>Nematoda</taxon>
        <taxon>Chromadorea</taxon>
        <taxon>Rhabditida</taxon>
        <taxon>Tylenchina</taxon>
        <taxon>Panagrolaimomorpha</taxon>
        <taxon>Strongyloidoidea</taxon>
        <taxon>Steinernematidae</taxon>
        <taxon>Steinernema</taxon>
    </lineage>
</organism>
<evidence type="ECO:0000256" key="2">
    <source>
        <dbReference type="ARBA" id="ARBA00022490"/>
    </source>
</evidence>
<protein>
    <recommendedName>
        <fullName evidence="6">HOOK N-terminal domain-containing protein</fullName>
    </recommendedName>
</protein>
<evidence type="ECO:0000256" key="3">
    <source>
        <dbReference type="ARBA" id="ARBA00023054"/>
    </source>
</evidence>
<dbReference type="InterPro" id="IPR043936">
    <property type="entry name" value="HOOK_N"/>
</dbReference>
<feature type="compositionally biased region" description="Pro residues" evidence="5">
    <location>
        <begin position="1327"/>
        <end position="1343"/>
    </location>
</feature>
<feature type="compositionally biased region" description="Polar residues" evidence="5">
    <location>
        <begin position="1202"/>
        <end position="1225"/>
    </location>
</feature>
<dbReference type="PANTHER" id="PTHR18947">
    <property type="entry name" value="HOOK PROTEINS"/>
    <property type="match status" value="1"/>
</dbReference>
<dbReference type="GO" id="GO:0008017">
    <property type="term" value="F:microtubule binding"/>
    <property type="evidence" value="ECO:0007669"/>
    <property type="project" value="TreeGrafter"/>
</dbReference>
<feature type="region of interest" description="Disordered" evidence="5">
    <location>
        <begin position="219"/>
        <end position="242"/>
    </location>
</feature>
<feature type="compositionally biased region" description="Polar residues" evidence="5">
    <location>
        <begin position="1421"/>
        <end position="1445"/>
    </location>
</feature>
<feature type="coiled-coil region" evidence="4">
    <location>
        <begin position="349"/>
        <end position="428"/>
    </location>
</feature>
<dbReference type="GO" id="GO:0005737">
    <property type="term" value="C:cytoplasm"/>
    <property type="evidence" value="ECO:0007669"/>
    <property type="project" value="UniProtKB-SubCell"/>
</dbReference>
<feature type="compositionally biased region" description="Polar residues" evidence="5">
    <location>
        <begin position="227"/>
        <end position="237"/>
    </location>
</feature>
<comment type="caution">
    <text evidence="7">The sequence shown here is derived from an EMBL/GenBank/DDBJ whole genome shotgun (WGS) entry which is preliminary data.</text>
</comment>
<feature type="compositionally biased region" description="Basic and acidic residues" evidence="5">
    <location>
        <begin position="443"/>
        <end position="462"/>
    </location>
</feature>
<feature type="region of interest" description="Disordered" evidence="5">
    <location>
        <begin position="1317"/>
        <end position="1389"/>
    </location>
</feature>
<evidence type="ECO:0000256" key="5">
    <source>
        <dbReference type="SAM" id="MobiDB-lite"/>
    </source>
</evidence>
<dbReference type="GO" id="GO:0005813">
    <property type="term" value="C:centrosome"/>
    <property type="evidence" value="ECO:0007669"/>
    <property type="project" value="TreeGrafter"/>
</dbReference>
<feature type="coiled-coil region" evidence="4">
    <location>
        <begin position="795"/>
        <end position="1159"/>
    </location>
</feature>
<evidence type="ECO:0000256" key="1">
    <source>
        <dbReference type="ARBA" id="ARBA00004496"/>
    </source>
</evidence>
<comment type="subcellular location">
    <subcellularLocation>
        <location evidence="1">Cytoplasm</location>
    </subcellularLocation>
</comment>
<feature type="coiled-coil region" evidence="4">
    <location>
        <begin position="263"/>
        <end position="311"/>
    </location>
</feature>
<feature type="region of interest" description="Disordered" evidence="5">
    <location>
        <begin position="1184"/>
        <end position="1247"/>
    </location>
</feature>